<dbReference type="OrthoDB" id="9810567at2"/>
<comment type="subunit">
    <text evidence="5">Self-interacts. Interacts with FtsZ.</text>
</comment>
<evidence type="ECO:0000256" key="3">
    <source>
        <dbReference type="ARBA" id="ARBA00023136"/>
    </source>
</evidence>
<evidence type="ECO:0000256" key="5">
    <source>
        <dbReference type="HAMAP-Rule" id="MF_02033"/>
    </source>
</evidence>
<evidence type="ECO:0000259" key="7">
    <source>
        <dbReference type="SMART" id="SM00842"/>
    </source>
</evidence>
<dbReference type="GO" id="GO:0009898">
    <property type="term" value="C:cytoplasmic side of plasma membrane"/>
    <property type="evidence" value="ECO:0007669"/>
    <property type="project" value="UniProtKB-UniRule"/>
</dbReference>
<evidence type="ECO:0000256" key="1">
    <source>
        <dbReference type="ARBA" id="ARBA00022475"/>
    </source>
</evidence>
<keyword evidence="9" id="KW-1185">Reference proteome</keyword>
<keyword evidence="1 5" id="KW-1003">Cell membrane</keyword>
<dbReference type="InterPro" id="IPR020823">
    <property type="entry name" value="Cell_div_FtsA"/>
</dbReference>
<keyword evidence="4 5" id="KW-0131">Cell cycle</keyword>
<comment type="subcellular location">
    <subcellularLocation>
        <location evidence="5">Cell membrane</location>
        <topology evidence="5">Peripheral membrane protein</topology>
        <orientation evidence="5">Cytoplasmic side</orientation>
    </subcellularLocation>
    <text evidence="5">Localizes to the Z ring in an FtsZ-dependent manner. Targeted to the membrane through a conserved C-terminal amphipathic helix.</text>
</comment>
<dbReference type="HAMAP" id="MF_02033">
    <property type="entry name" value="FtsA"/>
    <property type="match status" value="1"/>
</dbReference>
<dbReference type="InterPro" id="IPR043129">
    <property type="entry name" value="ATPase_NBD"/>
</dbReference>
<dbReference type="AlphaFoldDB" id="A0A1H6CCZ9"/>
<dbReference type="InterPro" id="IPR050696">
    <property type="entry name" value="FtsA/MreB"/>
</dbReference>
<dbReference type="Pfam" id="PF02491">
    <property type="entry name" value="SHS2_FTSA"/>
    <property type="match status" value="1"/>
</dbReference>
<dbReference type="RefSeq" id="WP_104004212.1">
    <property type="nucleotide sequence ID" value="NZ_FNVQ01000003.1"/>
</dbReference>
<dbReference type="Pfam" id="PF14450">
    <property type="entry name" value="FtsA"/>
    <property type="match status" value="2"/>
</dbReference>
<dbReference type="CDD" id="cd24048">
    <property type="entry name" value="ASKHA_NBD_FtsA"/>
    <property type="match status" value="1"/>
</dbReference>
<proteinExistence type="inferred from homology"/>
<name>A0A1H6CCZ9_9GAMM</name>
<comment type="similarity">
    <text evidence="5 6">Belongs to the FtsA/MreB family.</text>
</comment>
<dbReference type="NCBIfam" id="NF007009">
    <property type="entry name" value="PRK09472.1"/>
    <property type="match status" value="1"/>
</dbReference>
<comment type="function">
    <text evidence="5 6">Cell division protein that is involved in the assembly of the Z ring. May serve as a membrane anchor for the Z ring.</text>
</comment>
<protein>
    <recommendedName>
        <fullName evidence="5 6">Cell division protein FtsA</fullName>
    </recommendedName>
</protein>
<evidence type="ECO:0000313" key="9">
    <source>
        <dbReference type="Proteomes" id="UP000236745"/>
    </source>
</evidence>
<evidence type="ECO:0000313" key="8">
    <source>
        <dbReference type="EMBL" id="SEG70723.1"/>
    </source>
</evidence>
<sequence length="422" mass="45167">MQDRGAVSQSNMIVALDIGTSKVVCLVGEITDAGAIEIVGVGSHPSRGLKRGVVVNIESTVHSIQRAVEEAELMAGCKIHSVTVGIAGSHISSHNSHGIVAVKDREVSEYDLERVIDAARAVAIPADQKILHILPQEYLIDHQEGIREPLGMSGVRLEAKVHLVCGAINAVQNIEKCIRRCGLEVDAVVLEQLASSYSVLTDDEKDLGVCMVDIGGGTTDIAVFTGGAIRHTAVIPVAGDQVTNDIAMALRTPTLNAEQLKIKYACALAQLARPEEMIKVPSVGDRPARDLSRQALAEVVEPRYEELFTLVQAELRRSGFEDLAAAGIVLTGGTSKMEGAVELAEEIFHMPVRLARPQGVRGMEDLLGNPIYATGIGLLHYARADHGPAAPELIQQEADVTKASQPGQGFLQRIKTWLQGNF</sequence>
<keyword evidence="2 5" id="KW-0132">Cell division</keyword>
<dbReference type="FunFam" id="3.30.420.40:FF:000035">
    <property type="entry name" value="Cell division protein FtsA"/>
    <property type="match status" value="1"/>
</dbReference>
<dbReference type="SMART" id="SM00842">
    <property type="entry name" value="FtsA"/>
    <property type="match status" value="1"/>
</dbReference>
<dbReference type="PANTHER" id="PTHR32432:SF4">
    <property type="entry name" value="CELL DIVISION PROTEIN FTSA"/>
    <property type="match status" value="1"/>
</dbReference>
<dbReference type="EMBL" id="FNVQ01000003">
    <property type="protein sequence ID" value="SEG70723.1"/>
    <property type="molecule type" value="Genomic_DNA"/>
</dbReference>
<accession>A0A1H6CCZ9</accession>
<organism evidence="8 9">
    <name type="scientific">Marinobacterium lutimaris</name>
    <dbReference type="NCBI Taxonomy" id="568106"/>
    <lineage>
        <taxon>Bacteria</taxon>
        <taxon>Pseudomonadati</taxon>
        <taxon>Pseudomonadota</taxon>
        <taxon>Gammaproteobacteria</taxon>
        <taxon>Oceanospirillales</taxon>
        <taxon>Oceanospirillaceae</taxon>
        <taxon>Marinobacterium</taxon>
    </lineage>
</organism>
<dbReference type="GO" id="GO:0043093">
    <property type="term" value="P:FtsZ-dependent cytokinesis"/>
    <property type="evidence" value="ECO:0007669"/>
    <property type="project" value="UniProtKB-UniRule"/>
</dbReference>
<dbReference type="GO" id="GO:0032153">
    <property type="term" value="C:cell division site"/>
    <property type="evidence" value="ECO:0007669"/>
    <property type="project" value="UniProtKB-UniRule"/>
</dbReference>
<dbReference type="FunFam" id="3.30.420.40:FF:000032">
    <property type="entry name" value="Cell division protein FtsA"/>
    <property type="match status" value="1"/>
</dbReference>
<keyword evidence="3 5" id="KW-0472">Membrane</keyword>
<dbReference type="Proteomes" id="UP000236745">
    <property type="component" value="Unassembled WGS sequence"/>
</dbReference>
<evidence type="ECO:0000256" key="6">
    <source>
        <dbReference type="PIRNR" id="PIRNR003101"/>
    </source>
</evidence>
<gene>
    <name evidence="5" type="primary">ftsA</name>
    <name evidence="8" type="ORF">SAMN05444390_103375</name>
</gene>
<dbReference type="InterPro" id="IPR003494">
    <property type="entry name" value="SHS2_FtsA"/>
</dbReference>
<dbReference type="PANTHER" id="PTHR32432">
    <property type="entry name" value="CELL DIVISION PROTEIN FTSA-RELATED"/>
    <property type="match status" value="1"/>
</dbReference>
<reference evidence="8 9" key="1">
    <citation type="submission" date="2016-10" db="EMBL/GenBank/DDBJ databases">
        <authorList>
            <person name="de Groot N.N."/>
        </authorList>
    </citation>
    <scope>NUCLEOTIDE SEQUENCE [LARGE SCALE GENOMIC DNA]</scope>
    <source>
        <strain evidence="8 9">DSM 22012</strain>
    </source>
</reference>
<evidence type="ECO:0000256" key="2">
    <source>
        <dbReference type="ARBA" id="ARBA00022618"/>
    </source>
</evidence>
<evidence type="ECO:0000256" key="4">
    <source>
        <dbReference type="ARBA" id="ARBA00023306"/>
    </source>
</evidence>
<dbReference type="NCBIfam" id="TIGR01174">
    <property type="entry name" value="ftsA"/>
    <property type="match status" value="1"/>
</dbReference>
<dbReference type="Gene3D" id="3.30.420.40">
    <property type="match status" value="2"/>
</dbReference>
<dbReference type="SUPFAM" id="SSF53067">
    <property type="entry name" value="Actin-like ATPase domain"/>
    <property type="match status" value="2"/>
</dbReference>
<dbReference type="PIRSF" id="PIRSF003101">
    <property type="entry name" value="FtsA"/>
    <property type="match status" value="1"/>
</dbReference>
<feature type="domain" description="SHS2" evidence="7">
    <location>
        <begin position="13"/>
        <end position="199"/>
    </location>
</feature>